<protein>
    <submittedName>
        <fullName evidence="9">Hydrogenase accessory protein HypB</fullName>
    </submittedName>
</protein>
<dbReference type="InterPro" id="IPR027417">
    <property type="entry name" value="P-loop_NTPase"/>
</dbReference>
<keyword evidence="6" id="KW-0862">Zinc</keyword>
<evidence type="ECO:0000256" key="7">
    <source>
        <dbReference type="ARBA" id="ARBA00023134"/>
    </source>
</evidence>
<keyword evidence="3" id="KW-0479">Metal-binding</keyword>
<dbReference type="InterPro" id="IPR003495">
    <property type="entry name" value="CobW/HypB/UreG_nucleotide-bd"/>
</dbReference>
<proteinExistence type="inferred from homology"/>
<gene>
    <name evidence="9" type="primary">hypB</name>
    <name evidence="9" type="ORF">ENU74_03360</name>
</gene>
<keyword evidence="5" id="KW-0378">Hydrolase</keyword>
<dbReference type="GO" id="GO:0005525">
    <property type="term" value="F:GTP binding"/>
    <property type="evidence" value="ECO:0007669"/>
    <property type="project" value="UniProtKB-KW"/>
</dbReference>
<keyword evidence="4" id="KW-0547">Nucleotide-binding</keyword>
<dbReference type="GO" id="GO:0003924">
    <property type="term" value="F:GTPase activity"/>
    <property type="evidence" value="ECO:0007669"/>
    <property type="project" value="InterPro"/>
</dbReference>
<evidence type="ECO:0000313" key="9">
    <source>
        <dbReference type="EMBL" id="HGK63613.1"/>
    </source>
</evidence>
<evidence type="ECO:0000256" key="6">
    <source>
        <dbReference type="ARBA" id="ARBA00022833"/>
    </source>
</evidence>
<evidence type="ECO:0000256" key="1">
    <source>
        <dbReference type="ARBA" id="ARBA00006211"/>
    </source>
</evidence>
<evidence type="ECO:0000259" key="8">
    <source>
        <dbReference type="Pfam" id="PF02492"/>
    </source>
</evidence>
<dbReference type="PIRSF" id="PIRSF005624">
    <property type="entry name" value="Ni-bind_GTPase"/>
    <property type="match status" value="1"/>
</dbReference>
<evidence type="ECO:0000256" key="4">
    <source>
        <dbReference type="ARBA" id="ARBA00022741"/>
    </source>
</evidence>
<dbReference type="SUPFAM" id="SSF52540">
    <property type="entry name" value="P-loop containing nucleoside triphosphate hydrolases"/>
    <property type="match status" value="1"/>
</dbReference>
<dbReference type="Pfam" id="PF02492">
    <property type="entry name" value="cobW"/>
    <property type="match status" value="1"/>
</dbReference>
<dbReference type="GO" id="GO:0051604">
    <property type="term" value="P:protein maturation"/>
    <property type="evidence" value="ECO:0007669"/>
    <property type="project" value="InterPro"/>
</dbReference>
<dbReference type="PANTHER" id="PTHR30134">
    <property type="entry name" value="HYDROGENASE PROTEIN ASSEMBLY PROTEIN, NICKEL CHAPERONE"/>
    <property type="match status" value="1"/>
</dbReference>
<keyword evidence="2" id="KW-0533">Nickel</keyword>
<dbReference type="AlphaFoldDB" id="A0A7V3ZV20"/>
<sequence length="223" mass="24954">MKIIKHQKGEIFDIELEESLLRKNKELADENQKIFDYYGIKAIDILGSIGSGKTTLICQLVKKLRKKYTLAVIAGDLTTQIDAQLIKKNGAKVIQINTGKECHLDAKLINEAIKNLPLNKINLLFIENVGNLICPAEFPLGAHKRIVIFSCTEGPYVVIKHPYIFKEADMVVINKIDLAKKMGVSLPKLKVDIKKIKPTVHIVETIAKKGKGLEKIIKFLTDA</sequence>
<organism evidence="9">
    <name type="scientific">candidate division WOR-3 bacterium</name>
    <dbReference type="NCBI Taxonomy" id="2052148"/>
    <lineage>
        <taxon>Bacteria</taxon>
        <taxon>Bacteria division WOR-3</taxon>
    </lineage>
</organism>
<evidence type="ECO:0000256" key="3">
    <source>
        <dbReference type="ARBA" id="ARBA00022723"/>
    </source>
</evidence>
<dbReference type="Gene3D" id="3.40.50.300">
    <property type="entry name" value="P-loop containing nucleotide triphosphate hydrolases"/>
    <property type="match status" value="1"/>
</dbReference>
<dbReference type="PANTHER" id="PTHR30134:SF2">
    <property type="entry name" value="HYDROGENASE MATURATION FACTOR HYPB"/>
    <property type="match status" value="1"/>
</dbReference>
<comment type="caution">
    <text evidence="9">The sequence shown here is derived from an EMBL/GenBank/DDBJ whole genome shotgun (WGS) entry which is preliminary data.</text>
</comment>
<keyword evidence="7" id="KW-0342">GTP-binding</keyword>
<comment type="similarity">
    <text evidence="1">Belongs to the SIMIBI class G3E GTPase family. HypB/HupM subfamily.</text>
</comment>
<name>A0A7V3ZV20_UNCW3</name>
<accession>A0A7V3ZV20</accession>
<evidence type="ECO:0000256" key="5">
    <source>
        <dbReference type="ARBA" id="ARBA00022801"/>
    </source>
</evidence>
<feature type="domain" description="CobW/HypB/UreG nucleotide-binding" evidence="8">
    <location>
        <begin position="45"/>
        <end position="203"/>
    </location>
</feature>
<dbReference type="NCBIfam" id="TIGR00073">
    <property type="entry name" value="hypB"/>
    <property type="match status" value="1"/>
</dbReference>
<evidence type="ECO:0000256" key="2">
    <source>
        <dbReference type="ARBA" id="ARBA00022596"/>
    </source>
</evidence>
<dbReference type="GO" id="GO:0016151">
    <property type="term" value="F:nickel cation binding"/>
    <property type="evidence" value="ECO:0007669"/>
    <property type="project" value="InterPro"/>
</dbReference>
<dbReference type="GO" id="GO:0008270">
    <property type="term" value="F:zinc ion binding"/>
    <property type="evidence" value="ECO:0007669"/>
    <property type="project" value="TreeGrafter"/>
</dbReference>
<dbReference type="EMBL" id="DTDR01000087">
    <property type="protein sequence ID" value="HGK63613.1"/>
    <property type="molecule type" value="Genomic_DNA"/>
</dbReference>
<dbReference type="InterPro" id="IPR004392">
    <property type="entry name" value="Hyd_mat_HypB"/>
</dbReference>
<reference evidence="9" key="1">
    <citation type="journal article" date="2020" name="mSystems">
        <title>Genome- and Community-Level Interaction Insights into Carbon Utilization and Element Cycling Functions of Hydrothermarchaeota in Hydrothermal Sediment.</title>
        <authorList>
            <person name="Zhou Z."/>
            <person name="Liu Y."/>
            <person name="Xu W."/>
            <person name="Pan J."/>
            <person name="Luo Z.H."/>
            <person name="Li M."/>
        </authorList>
    </citation>
    <scope>NUCLEOTIDE SEQUENCE [LARGE SCALE GENOMIC DNA]</scope>
    <source>
        <strain evidence="9">SpSt-697</strain>
    </source>
</reference>